<keyword evidence="2" id="KW-1185">Reference proteome</keyword>
<dbReference type="AlphaFoldDB" id="A0A182NWX3"/>
<organism evidence="1 2">
    <name type="scientific">Anopheles dirus</name>
    <dbReference type="NCBI Taxonomy" id="7168"/>
    <lineage>
        <taxon>Eukaryota</taxon>
        <taxon>Metazoa</taxon>
        <taxon>Ecdysozoa</taxon>
        <taxon>Arthropoda</taxon>
        <taxon>Hexapoda</taxon>
        <taxon>Insecta</taxon>
        <taxon>Pterygota</taxon>
        <taxon>Neoptera</taxon>
        <taxon>Endopterygota</taxon>
        <taxon>Diptera</taxon>
        <taxon>Nematocera</taxon>
        <taxon>Culicoidea</taxon>
        <taxon>Culicidae</taxon>
        <taxon>Anophelinae</taxon>
        <taxon>Anopheles</taxon>
    </lineage>
</organism>
<proteinExistence type="predicted"/>
<dbReference type="VEuPathDB" id="VectorBase:ADIR014376"/>
<evidence type="ECO:0000313" key="1">
    <source>
        <dbReference type="EnsemblMetazoa" id="ADIR014376-PA"/>
    </source>
</evidence>
<dbReference type="Proteomes" id="UP000075884">
    <property type="component" value="Unassembled WGS sequence"/>
</dbReference>
<accession>A0A182NWX3</accession>
<reference evidence="2" key="1">
    <citation type="submission" date="2013-03" db="EMBL/GenBank/DDBJ databases">
        <title>The Genome Sequence of Anopheles dirus WRAIR2.</title>
        <authorList>
            <consortium name="The Broad Institute Genomics Platform"/>
            <person name="Neafsey D.E."/>
            <person name="Walton C."/>
            <person name="Walker B."/>
            <person name="Young S.K."/>
            <person name="Zeng Q."/>
            <person name="Gargeya S."/>
            <person name="Fitzgerald M."/>
            <person name="Haas B."/>
            <person name="Abouelleil A."/>
            <person name="Allen A.W."/>
            <person name="Alvarado L."/>
            <person name="Arachchi H.M."/>
            <person name="Berlin A.M."/>
            <person name="Chapman S.B."/>
            <person name="Gainer-Dewar J."/>
            <person name="Goldberg J."/>
            <person name="Griggs A."/>
            <person name="Gujja S."/>
            <person name="Hansen M."/>
            <person name="Howarth C."/>
            <person name="Imamovic A."/>
            <person name="Ireland A."/>
            <person name="Larimer J."/>
            <person name="McCowan C."/>
            <person name="Murphy C."/>
            <person name="Pearson M."/>
            <person name="Poon T.W."/>
            <person name="Priest M."/>
            <person name="Roberts A."/>
            <person name="Saif S."/>
            <person name="Shea T."/>
            <person name="Sisk P."/>
            <person name="Sykes S."/>
            <person name="Wortman J."/>
            <person name="Nusbaum C."/>
            <person name="Birren B."/>
        </authorList>
    </citation>
    <scope>NUCLEOTIDE SEQUENCE [LARGE SCALE GENOMIC DNA]</scope>
    <source>
        <strain evidence="2">WRAIR2</strain>
    </source>
</reference>
<reference evidence="1" key="2">
    <citation type="submission" date="2020-05" db="UniProtKB">
        <authorList>
            <consortium name="EnsemblMetazoa"/>
        </authorList>
    </citation>
    <scope>IDENTIFICATION</scope>
    <source>
        <strain evidence="1">WRAIR2</strain>
    </source>
</reference>
<sequence>MGERTFTCNKEMKDLCSALEGNCILNKK</sequence>
<evidence type="ECO:0000313" key="2">
    <source>
        <dbReference type="Proteomes" id="UP000075884"/>
    </source>
</evidence>
<dbReference type="EnsemblMetazoa" id="ADIR014376-RA">
    <property type="protein sequence ID" value="ADIR014376-PA"/>
    <property type="gene ID" value="ADIR014376"/>
</dbReference>
<name>A0A182NWX3_9DIPT</name>
<protein>
    <submittedName>
        <fullName evidence="1">Uncharacterized protein</fullName>
    </submittedName>
</protein>